<comment type="caution">
    <text evidence="3">The sequence shown here is derived from an EMBL/GenBank/DDBJ whole genome shotgun (WGS) entry which is preliminary data.</text>
</comment>
<dbReference type="Gene3D" id="3.30.1310.20">
    <property type="entry name" value="PRTase-like"/>
    <property type="match status" value="1"/>
</dbReference>
<evidence type="ECO:0000256" key="1">
    <source>
        <dbReference type="SAM" id="MobiDB-lite"/>
    </source>
</evidence>
<dbReference type="EMBL" id="JANUGX010000001">
    <property type="protein sequence ID" value="MCS0587789.1"/>
    <property type="molecule type" value="Genomic_DNA"/>
</dbReference>
<organism evidence="3 4">
    <name type="scientific">Massilia norwichensis</name>
    <dbReference type="NCBI Taxonomy" id="1442366"/>
    <lineage>
        <taxon>Bacteria</taxon>
        <taxon>Pseudomonadati</taxon>
        <taxon>Pseudomonadota</taxon>
        <taxon>Betaproteobacteria</taxon>
        <taxon>Burkholderiales</taxon>
        <taxon>Oxalobacteraceae</taxon>
        <taxon>Telluria group</taxon>
        <taxon>Massilia</taxon>
    </lineage>
</organism>
<dbReference type="InterPro" id="IPR000836">
    <property type="entry name" value="PRTase_dom"/>
</dbReference>
<dbReference type="SUPFAM" id="SSF53271">
    <property type="entry name" value="PRTase-like"/>
    <property type="match status" value="1"/>
</dbReference>
<evidence type="ECO:0000259" key="2">
    <source>
        <dbReference type="Pfam" id="PF00156"/>
    </source>
</evidence>
<protein>
    <submittedName>
        <fullName evidence="3">Phosphoribosyltransferase</fullName>
    </submittedName>
</protein>
<keyword evidence="3" id="KW-0328">Glycosyltransferase</keyword>
<dbReference type="RefSeq" id="WP_258843621.1">
    <property type="nucleotide sequence ID" value="NZ_JANUGX010000001.1"/>
</dbReference>
<name>A0ABT2A0T8_9BURK</name>
<evidence type="ECO:0000313" key="3">
    <source>
        <dbReference type="EMBL" id="MCS0587789.1"/>
    </source>
</evidence>
<keyword evidence="3" id="KW-0808">Transferase</keyword>
<accession>A0ABT2A0T8</accession>
<feature type="domain" description="Phosphoribosyltransferase" evidence="2">
    <location>
        <begin position="12"/>
        <end position="181"/>
    </location>
</feature>
<feature type="region of interest" description="Disordered" evidence="1">
    <location>
        <begin position="218"/>
        <end position="246"/>
    </location>
</feature>
<gene>
    <name evidence="3" type="ORF">NX782_01055</name>
</gene>
<dbReference type="Gene3D" id="3.40.50.2020">
    <property type="match status" value="1"/>
</dbReference>
<dbReference type="Pfam" id="PF00156">
    <property type="entry name" value="Pribosyltran"/>
    <property type="match status" value="1"/>
</dbReference>
<dbReference type="InterPro" id="IPR029057">
    <property type="entry name" value="PRTase-like"/>
</dbReference>
<dbReference type="GO" id="GO:0016757">
    <property type="term" value="F:glycosyltransferase activity"/>
    <property type="evidence" value="ECO:0007669"/>
    <property type="project" value="UniProtKB-KW"/>
</dbReference>
<dbReference type="Proteomes" id="UP001205560">
    <property type="component" value="Unassembled WGS sequence"/>
</dbReference>
<dbReference type="CDD" id="cd06223">
    <property type="entry name" value="PRTases_typeI"/>
    <property type="match status" value="1"/>
</dbReference>
<evidence type="ECO:0000313" key="4">
    <source>
        <dbReference type="Proteomes" id="UP001205560"/>
    </source>
</evidence>
<sequence length="246" mass="26698">MAEYRRFKDRTQAGKLLARELREYTGRADAVVLALPRGGVPVAFAIAQRLGIELDILLVRKLGLPGHEEYAMGAVGSGGVRVLQPGVPGLMGVSAEQVEAVTQRELAELQRRERAYRGAREALALSGRTAILVDDGVATGSTMLAAIRIARGLGPEELVLAVPVAPPQTLAVLEREVDRLVCLSAPPLFRSVGQWYDAFDQTGDEEVQDLLADAWHARTAERQQPKEDRNHATTADAKHDDDGHRA</sequence>
<keyword evidence="4" id="KW-1185">Reference proteome</keyword>
<proteinExistence type="predicted"/>
<reference evidence="3 4" key="1">
    <citation type="submission" date="2022-08" db="EMBL/GenBank/DDBJ databases">
        <title>Reclassification of Massilia species as members of the genera Telluria, Duganella, Pseudoduganella, Mokoshia gen. nov. and Zemynaea gen. nov. using orthogonal and non-orthogonal genome-based approaches.</title>
        <authorList>
            <person name="Bowman J.P."/>
        </authorList>
    </citation>
    <scope>NUCLEOTIDE SEQUENCE [LARGE SCALE GENOMIC DNA]</scope>
    <source>
        <strain evidence="3 4">LMG 28164</strain>
    </source>
</reference>